<feature type="transmembrane region" description="Helical" evidence="13">
    <location>
        <begin position="30"/>
        <end position="49"/>
    </location>
</feature>
<keyword evidence="11 12" id="KW-0676">Redox-active center</keyword>
<feature type="transmembrane region" description="Helical" evidence="13">
    <location>
        <begin position="56"/>
        <end position="76"/>
    </location>
</feature>
<comment type="similarity">
    <text evidence="2 12">Belongs to the DsbB family. BdbC subfamily.</text>
</comment>
<sequence>MFAAWAIAVTATMGSLYFSEIRMFIPCELCWVQRIFMYPLAVTLAIATVKKDARQAVYTLPISVIGALFSLYHYLIQKVPALSEASDVCGIIPCNHQYINYAGFITIPFLAFTAFSMISILMIYVIMKTKE</sequence>
<dbReference type="Pfam" id="PF02600">
    <property type="entry name" value="DsbB"/>
    <property type="match status" value="1"/>
</dbReference>
<evidence type="ECO:0000256" key="9">
    <source>
        <dbReference type="ARBA" id="ARBA00023157"/>
    </source>
</evidence>
<evidence type="ECO:0000256" key="7">
    <source>
        <dbReference type="ARBA" id="ARBA00023002"/>
    </source>
</evidence>
<keyword evidence="8 12" id="KW-0472">Membrane</keyword>
<evidence type="ECO:0000256" key="2">
    <source>
        <dbReference type="ARBA" id="ARBA00007602"/>
    </source>
</evidence>
<proteinExistence type="inferred from homology"/>
<evidence type="ECO:0000313" key="14">
    <source>
        <dbReference type="EMBL" id="PYZ99122.1"/>
    </source>
</evidence>
<dbReference type="InterPro" id="IPR023380">
    <property type="entry name" value="DsbB-like_sf"/>
</dbReference>
<dbReference type="NCBIfam" id="NF002849">
    <property type="entry name" value="PRK03113.1"/>
    <property type="match status" value="1"/>
</dbReference>
<keyword evidence="7 12" id="KW-0560">Oxidoreductase</keyword>
<keyword evidence="15" id="KW-1185">Reference proteome</keyword>
<dbReference type="GO" id="GO:0005886">
    <property type="term" value="C:plasma membrane"/>
    <property type="evidence" value="ECO:0007669"/>
    <property type="project" value="UniProtKB-SubCell"/>
</dbReference>
<keyword evidence="5 12" id="KW-0249">Electron transport</keyword>
<keyword evidence="6 12" id="KW-1133">Transmembrane helix</keyword>
<dbReference type="InterPro" id="IPR003752">
    <property type="entry name" value="DiS_bond_form_DsbB/BdbC"/>
</dbReference>
<organism evidence="14 15">
    <name type="scientific">Alteribacter lacisalsi</name>
    <dbReference type="NCBI Taxonomy" id="2045244"/>
    <lineage>
        <taxon>Bacteria</taxon>
        <taxon>Bacillati</taxon>
        <taxon>Bacillota</taxon>
        <taxon>Bacilli</taxon>
        <taxon>Bacillales</taxon>
        <taxon>Bacillaceae</taxon>
        <taxon>Alteribacter</taxon>
    </lineage>
</organism>
<evidence type="ECO:0000256" key="5">
    <source>
        <dbReference type="ARBA" id="ARBA00022982"/>
    </source>
</evidence>
<evidence type="ECO:0000313" key="15">
    <source>
        <dbReference type="Proteomes" id="UP000248066"/>
    </source>
</evidence>
<dbReference type="Proteomes" id="UP000248066">
    <property type="component" value="Unassembled WGS sequence"/>
</dbReference>
<keyword evidence="4 12" id="KW-0812">Transmembrane</keyword>
<evidence type="ECO:0000256" key="4">
    <source>
        <dbReference type="ARBA" id="ARBA00022692"/>
    </source>
</evidence>
<keyword evidence="3 12" id="KW-0813">Transport</keyword>
<dbReference type="HAMAP" id="MF_00287">
    <property type="entry name" value="BdbC"/>
    <property type="match status" value="1"/>
</dbReference>
<comment type="function">
    <text evidence="12">Required for disulfide bond formation in some proteins.</text>
</comment>
<evidence type="ECO:0000256" key="10">
    <source>
        <dbReference type="ARBA" id="ARBA00023186"/>
    </source>
</evidence>
<feature type="transmembrane region" description="Helical" evidence="13">
    <location>
        <begin position="105"/>
        <end position="127"/>
    </location>
</feature>
<dbReference type="GO" id="GO:0006457">
    <property type="term" value="P:protein folding"/>
    <property type="evidence" value="ECO:0007669"/>
    <property type="project" value="InterPro"/>
</dbReference>
<dbReference type="InterPro" id="IPR012187">
    <property type="entry name" value="Disulphide_bond_form_BdbC"/>
</dbReference>
<dbReference type="GO" id="GO:0015035">
    <property type="term" value="F:protein-disulfide reductase activity"/>
    <property type="evidence" value="ECO:0007669"/>
    <property type="project" value="UniProtKB-UniRule"/>
</dbReference>
<dbReference type="OrthoDB" id="158402at2"/>
<keyword evidence="10 12" id="KW-0143">Chaperone</keyword>
<evidence type="ECO:0000256" key="3">
    <source>
        <dbReference type="ARBA" id="ARBA00022448"/>
    </source>
</evidence>
<dbReference type="PANTHER" id="PTHR43469:SF1">
    <property type="entry name" value="SPBETA PROPHAGE-DERIVED DISULFIDE BOND FORMATION PROTEIN B"/>
    <property type="match status" value="1"/>
</dbReference>
<dbReference type="SUPFAM" id="SSF158442">
    <property type="entry name" value="DsbB-like"/>
    <property type="match status" value="1"/>
</dbReference>
<accession>A0A2W0HPT4</accession>
<evidence type="ECO:0000256" key="8">
    <source>
        <dbReference type="ARBA" id="ARBA00023136"/>
    </source>
</evidence>
<comment type="subcellular location">
    <subcellularLocation>
        <location evidence="12">Cell membrane</location>
        <topology evidence="12">Multi-pass membrane protein</topology>
    </subcellularLocation>
    <subcellularLocation>
        <location evidence="1">Membrane</location>
        <topology evidence="1">Multi-pass membrane protein</topology>
    </subcellularLocation>
</comment>
<dbReference type="PANTHER" id="PTHR43469">
    <property type="entry name" value="DISULFIDE FORMATION PROTEIN-RELATED"/>
    <property type="match status" value="1"/>
</dbReference>
<keyword evidence="12" id="KW-1003">Cell membrane</keyword>
<gene>
    <name evidence="12" type="primary">bdbC</name>
    <name evidence="14" type="ORF">CR205_01855</name>
</gene>
<name>A0A2W0HPT4_9BACI</name>
<dbReference type="EMBL" id="PDOF01000001">
    <property type="protein sequence ID" value="PYZ99122.1"/>
    <property type="molecule type" value="Genomic_DNA"/>
</dbReference>
<reference evidence="14 15" key="1">
    <citation type="submission" date="2017-10" db="EMBL/GenBank/DDBJ databases">
        <title>Bacillus sp. nov., a halophilic bacterium isolated from a Yangshapao Lake.</title>
        <authorList>
            <person name="Wang H."/>
        </authorList>
    </citation>
    <scope>NUCLEOTIDE SEQUENCE [LARGE SCALE GENOMIC DNA]</scope>
    <source>
        <strain evidence="14 15">YSP-3</strain>
    </source>
</reference>
<protein>
    <recommendedName>
        <fullName evidence="12">Probable disulfide formation protein</fullName>
    </recommendedName>
    <alternativeName>
        <fullName evidence="12">Disulfide oxidoreductase</fullName>
    </alternativeName>
    <alternativeName>
        <fullName evidence="12">Thiol-disulfide oxidoreductase</fullName>
    </alternativeName>
</protein>
<comment type="caution">
    <text evidence="14">The sequence shown here is derived from an EMBL/GenBank/DDBJ whole genome shotgun (WGS) entry which is preliminary data.</text>
</comment>
<evidence type="ECO:0000256" key="13">
    <source>
        <dbReference type="SAM" id="Phobius"/>
    </source>
</evidence>
<comment type="caution">
    <text evidence="12">Lacks conserved residue(s) required for the propagation of feature annotation.</text>
</comment>
<dbReference type="PIRSF" id="PIRSF036659">
    <property type="entry name" value="BdbC"/>
    <property type="match status" value="1"/>
</dbReference>
<feature type="disulfide bond" description="Redox-active" evidence="12">
    <location>
        <begin position="27"/>
        <end position="30"/>
    </location>
</feature>
<dbReference type="Gene3D" id="1.20.1550.10">
    <property type="entry name" value="DsbB-like"/>
    <property type="match status" value="1"/>
</dbReference>
<evidence type="ECO:0000256" key="6">
    <source>
        <dbReference type="ARBA" id="ARBA00022989"/>
    </source>
</evidence>
<evidence type="ECO:0000256" key="11">
    <source>
        <dbReference type="ARBA" id="ARBA00023284"/>
    </source>
</evidence>
<evidence type="ECO:0000256" key="12">
    <source>
        <dbReference type="HAMAP-Rule" id="MF_00287"/>
    </source>
</evidence>
<keyword evidence="9 12" id="KW-1015">Disulfide bond</keyword>
<evidence type="ECO:0000256" key="1">
    <source>
        <dbReference type="ARBA" id="ARBA00004141"/>
    </source>
</evidence>
<dbReference type="AlphaFoldDB" id="A0A2W0HPT4"/>